<dbReference type="InParanoid" id="A0A1Y5TX89"/>
<dbReference type="InterPro" id="IPR032466">
    <property type="entry name" value="Metal_Hydrolase"/>
</dbReference>
<keyword evidence="11" id="KW-1185">Reference proteome</keyword>
<dbReference type="InterPro" id="IPR051607">
    <property type="entry name" value="Metallo-dep_hydrolases"/>
</dbReference>
<dbReference type="OrthoDB" id="9766983at2"/>
<dbReference type="InterPro" id="IPR011059">
    <property type="entry name" value="Metal-dep_hydrolase_composite"/>
</dbReference>
<evidence type="ECO:0000256" key="2">
    <source>
        <dbReference type="ARBA" id="ARBA00006745"/>
    </source>
</evidence>
<dbReference type="FunFam" id="3.20.20.140:FF:000022">
    <property type="entry name" value="Guanine deaminase"/>
    <property type="match status" value="1"/>
</dbReference>
<reference evidence="10 11" key="1">
    <citation type="submission" date="2017-03" db="EMBL/GenBank/DDBJ databases">
        <authorList>
            <person name="Afonso C.L."/>
            <person name="Miller P.J."/>
            <person name="Scott M.A."/>
            <person name="Spackman E."/>
            <person name="Goraichik I."/>
            <person name="Dimitrov K.M."/>
            <person name="Suarez D.L."/>
            <person name="Swayne D.E."/>
        </authorList>
    </citation>
    <scope>NUCLEOTIDE SEQUENCE [LARGE SCALE GENOMIC DNA]</scope>
    <source>
        <strain evidence="10 11">CECT 7691</strain>
    </source>
</reference>
<evidence type="ECO:0000256" key="4">
    <source>
        <dbReference type="ARBA" id="ARBA00022723"/>
    </source>
</evidence>
<organism evidence="10 11">
    <name type="scientific">Oceanibacterium hippocampi</name>
    <dbReference type="NCBI Taxonomy" id="745714"/>
    <lineage>
        <taxon>Bacteria</taxon>
        <taxon>Pseudomonadati</taxon>
        <taxon>Pseudomonadota</taxon>
        <taxon>Alphaproteobacteria</taxon>
        <taxon>Sneathiellales</taxon>
        <taxon>Sneathiellaceae</taxon>
        <taxon>Oceanibacterium</taxon>
    </lineage>
</organism>
<dbReference type="EMBL" id="FWFR01000004">
    <property type="protein sequence ID" value="SLN76014.1"/>
    <property type="molecule type" value="Genomic_DNA"/>
</dbReference>
<evidence type="ECO:0000256" key="7">
    <source>
        <dbReference type="NCBIfam" id="TIGR02967"/>
    </source>
</evidence>
<name>A0A1Y5TX89_9PROT</name>
<protein>
    <recommendedName>
        <fullName evidence="3 7">Guanine deaminase</fullName>
        <shortName evidence="8">Guanase</shortName>
        <ecNumber evidence="3 7">3.5.4.3</ecNumber>
    </recommendedName>
    <alternativeName>
        <fullName evidence="8">Guanine aminohydrolase</fullName>
    </alternativeName>
</protein>
<keyword evidence="4 8" id="KW-0479">Metal-binding</keyword>
<dbReference type="Pfam" id="PF01979">
    <property type="entry name" value="Amidohydro_1"/>
    <property type="match status" value="1"/>
</dbReference>
<dbReference type="NCBIfam" id="TIGR02967">
    <property type="entry name" value="guan_deamin"/>
    <property type="match status" value="1"/>
</dbReference>
<keyword evidence="5 8" id="KW-0378">Hydrolase</keyword>
<evidence type="ECO:0000256" key="3">
    <source>
        <dbReference type="ARBA" id="ARBA00012781"/>
    </source>
</evidence>
<evidence type="ECO:0000256" key="8">
    <source>
        <dbReference type="RuleBase" id="RU366009"/>
    </source>
</evidence>
<dbReference type="PANTHER" id="PTHR11271:SF6">
    <property type="entry name" value="GUANINE DEAMINASE"/>
    <property type="match status" value="1"/>
</dbReference>
<dbReference type="SUPFAM" id="SSF51338">
    <property type="entry name" value="Composite domain of metallo-dependent hydrolases"/>
    <property type="match status" value="1"/>
</dbReference>
<dbReference type="SUPFAM" id="SSF51556">
    <property type="entry name" value="Metallo-dependent hydrolases"/>
    <property type="match status" value="1"/>
</dbReference>
<dbReference type="GO" id="GO:0008270">
    <property type="term" value="F:zinc ion binding"/>
    <property type="evidence" value="ECO:0007669"/>
    <property type="project" value="UniProtKB-UniRule"/>
</dbReference>
<dbReference type="NCBIfam" id="NF006679">
    <property type="entry name" value="PRK09228.1"/>
    <property type="match status" value="1"/>
</dbReference>
<evidence type="ECO:0000256" key="6">
    <source>
        <dbReference type="ARBA" id="ARBA00022833"/>
    </source>
</evidence>
<proteinExistence type="inferred from homology"/>
<dbReference type="InterPro" id="IPR006680">
    <property type="entry name" value="Amidohydro-rel"/>
</dbReference>
<comment type="similarity">
    <text evidence="2 8">Belongs to the metallo-dependent hydrolases superfamily. ATZ/TRZ family.</text>
</comment>
<accession>A0A1Y5TX89</accession>
<gene>
    <name evidence="10" type="primary">guaD_2</name>
    <name evidence="10" type="ORF">OCH7691_04019</name>
</gene>
<dbReference type="Gene3D" id="2.30.40.10">
    <property type="entry name" value="Urease, subunit C, domain 1"/>
    <property type="match status" value="1"/>
</dbReference>
<evidence type="ECO:0000313" key="11">
    <source>
        <dbReference type="Proteomes" id="UP000193200"/>
    </source>
</evidence>
<dbReference type="PANTHER" id="PTHR11271">
    <property type="entry name" value="GUANINE DEAMINASE"/>
    <property type="match status" value="1"/>
</dbReference>
<evidence type="ECO:0000259" key="9">
    <source>
        <dbReference type="Pfam" id="PF01979"/>
    </source>
</evidence>
<evidence type="ECO:0000256" key="1">
    <source>
        <dbReference type="ARBA" id="ARBA00004984"/>
    </source>
</evidence>
<dbReference type="GO" id="GO:0005829">
    <property type="term" value="C:cytosol"/>
    <property type="evidence" value="ECO:0007669"/>
    <property type="project" value="TreeGrafter"/>
</dbReference>
<dbReference type="EC" id="3.5.4.3" evidence="3 7"/>
<evidence type="ECO:0000313" key="10">
    <source>
        <dbReference type="EMBL" id="SLN76014.1"/>
    </source>
</evidence>
<feature type="domain" description="Amidohydrolase-related" evidence="9">
    <location>
        <begin position="68"/>
        <end position="407"/>
    </location>
</feature>
<comment type="pathway">
    <text evidence="1 8">Purine metabolism; guanine degradation; xanthine from guanine: step 1/1.</text>
</comment>
<sequence length="436" mass="47355">MPDARILKGQTLSFRDDPFRVAPAESIVHESHGAVRIEDGRIAAVGPADRILAEAGDIAVEDHGRSLIMAGFVDCHVHYPQTPIIASYGAQLLDWLNTYTFPAEARFADPAVCRAVAETFLDEILRNGITSAAVYGTVHPQSVDGFFEAAAARGLRMAAGKVCMDRHAPDELTDDATRAYDESKALIERWHGRDRSGYILTPRFAPTSTADQLAALGALWREFPDVLMQTHLSENRDEIAWVKRLFPQARDYLGVYEAFGLIGPGAIFGHGIWLEERERALLRERGAALAHCPTSNLFIGSGLFDMAGLRAGAAPVCVGLGTDVGGGSSFSMFATMKAAYEIAQLGGYSLHPIAAYWLATVGSARTMRLDDRIGNLAPGYEADLVVIDLTSRPVIEQRMRTVEDIGEALFVQLILADDRAIAATYSGGRKVHERAV</sequence>
<comment type="cofactor">
    <cofactor evidence="8">
        <name>Zn(2+)</name>
        <dbReference type="ChEBI" id="CHEBI:29105"/>
    </cofactor>
    <text evidence="8">Binds 1 zinc ion per subunit.</text>
</comment>
<comment type="catalytic activity">
    <reaction evidence="8">
        <text>guanine + H2O + H(+) = xanthine + NH4(+)</text>
        <dbReference type="Rhea" id="RHEA:14665"/>
        <dbReference type="ChEBI" id="CHEBI:15377"/>
        <dbReference type="ChEBI" id="CHEBI:15378"/>
        <dbReference type="ChEBI" id="CHEBI:16235"/>
        <dbReference type="ChEBI" id="CHEBI:17712"/>
        <dbReference type="ChEBI" id="CHEBI:28938"/>
        <dbReference type="EC" id="3.5.4.3"/>
    </reaction>
</comment>
<dbReference type="UniPathway" id="UPA00603">
    <property type="reaction ID" value="UER00660"/>
</dbReference>
<dbReference type="InterPro" id="IPR014311">
    <property type="entry name" value="Guanine_deaminase"/>
</dbReference>
<dbReference type="RefSeq" id="WP_085885349.1">
    <property type="nucleotide sequence ID" value="NZ_FWFR01000004.1"/>
</dbReference>
<dbReference type="GO" id="GO:0006147">
    <property type="term" value="P:guanine catabolic process"/>
    <property type="evidence" value="ECO:0007669"/>
    <property type="project" value="UniProtKB-UniRule"/>
</dbReference>
<evidence type="ECO:0000256" key="5">
    <source>
        <dbReference type="ARBA" id="ARBA00022801"/>
    </source>
</evidence>
<comment type="function">
    <text evidence="8">Catalyzes the hydrolytic deamination of guanine, producing xanthine and ammonia.</text>
</comment>
<dbReference type="GO" id="GO:0008892">
    <property type="term" value="F:guanine deaminase activity"/>
    <property type="evidence" value="ECO:0007669"/>
    <property type="project" value="UniProtKB-UniRule"/>
</dbReference>
<dbReference type="CDD" id="cd01303">
    <property type="entry name" value="GDEase"/>
    <property type="match status" value="1"/>
</dbReference>
<dbReference type="Gene3D" id="3.20.20.140">
    <property type="entry name" value="Metal-dependent hydrolases"/>
    <property type="match status" value="1"/>
</dbReference>
<dbReference type="AlphaFoldDB" id="A0A1Y5TX89"/>
<keyword evidence="6 8" id="KW-0862">Zinc</keyword>
<dbReference type="FunCoup" id="A0A1Y5TX89">
    <property type="interactions" value="445"/>
</dbReference>
<dbReference type="Proteomes" id="UP000193200">
    <property type="component" value="Unassembled WGS sequence"/>
</dbReference>